<comment type="caution">
    <text evidence="3">The sequence shown here is derived from an EMBL/GenBank/DDBJ whole genome shotgun (WGS) entry which is preliminary data.</text>
</comment>
<sequence length="115" mass="12332">MGKSTFLFLVISFSLVFACVIEANEANFQDETSHLLWPRKLLRGAAVPPRAPHEATISGGVTPVDPPRGPHEATISGGVTPAPWSPSQRLVFRMLPKNVPIPPSGPSPHPPPRTV</sequence>
<keyword evidence="2" id="KW-0732">Signal</keyword>
<keyword evidence="4" id="KW-1185">Reference proteome</keyword>
<evidence type="ECO:0000256" key="2">
    <source>
        <dbReference type="SAM" id="SignalP"/>
    </source>
</evidence>
<proteinExistence type="predicted"/>
<protein>
    <submittedName>
        <fullName evidence="3">Uncharacterized protein</fullName>
    </submittedName>
</protein>
<feature type="chain" id="PRO_5036490925" evidence="2">
    <location>
        <begin position="19"/>
        <end position="115"/>
    </location>
</feature>
<name>A0A8X7VF39_BRACI</name>
<evidence type="ECO:0000313" key="3">
    <source>
        <dbReference type="EMBL" id="KAG2310323.1"/>
    </source>
</evidence>
<dbReference type="AlphaFoldDB" id="A0A8X7VF39"/>
<dbReference type="Proteomes" id="UP000886595">
    <property type="component" value="Unassembled WGS sequence"/>
</dbReference>
<accession>A0A8X7VF39</accession>
<feature type="region of interest" description="Disordered" evidence="1">
    <location>
        <begin position="96"/>
        <end position="115"/>
    </location>
</feature>
<dbReference type="EMBL" id="JAAMPC010000005">
    <property type="protein sequence ID" value="KAG2310323.1"/>
    <property type="molecule type" value="Genomic_DNA"/>
</dbReference>
<feature type="region of interest" description="Disordered" evidence="1">
    <location>
        <begin position="48"/>
        <end position="83"/>
    </location>
</feature>
<reference evidence="3 4" key="1">
    <citation type="submission" date="2020-02" db="EMBL/GenBank/DDBJ databases">
        <authorList>
            <person name="Ma Q."/>
            <person name="Huang Y."/>
            <person name="Song X."/>
            <person name="Pei D."/>
        </authorList>
    </citation>
    <scope>NUCLEOTIDE SEQUENCE [LARGE SCALE GENOMIC DNA]</scope>
    <source>
        <strain evidence="3">Sxm20200214</strain>
        <tissue evidence="3">Leaf</tissue>
    </source>
</reference>
<dbReference type="PROSITE" id="PS51257">
    <property type="entry name" value="PROKAR_LIPOPROTEIN"/>
    <property type="match status" value="1"/>
</dbReference>
<feature type="signal peptide" evidence="2">
    <location>
        <begin position="1"/>
        <end position="18"/>
    </location>
</feature>
<organism evidence="3 4">
    <name type="scientific">Brassica carinata</name>
    <name type="common">Ethiopian mustard</name>
    <name type="synonym">Abyssinian cabbage</name>
    <dbReference type="NCBI Taxonomy" id="52824"/>
    <lineage>
        <taxon>Eukaryota</taxon>
        <taxon>Viridiplantae</taxon>
        <taxon>Streptophyta</taxon>
        <taxon>Embryophyta</taxon>
        <taxon>Tracheophyta</taxon>
        <taxon>Spermatophyta</taxon>
        <taxon>Magnoliopsida</taxon>
        <taxon>eudicotyledons</taxon>
        <taxon>Gunneridae</taxon>
        <taxon>Pentapetalae</taxon>
        <taxon>rosids</taxon>
        <taxon>malvids</taxon>
        <taxon>Brassicales</taxon>
        <taxon>Brassicaceae</taxon>
        <taxon>Brassiceae</taxon>
        <taxon>Brassica</taxon>
    </lineage>
</organism>
<evidence type="ECO:0000313" key="4">
    <source>
        <dbReference type="Proteomes" id="UP000886595"/>
    </source>
</evidence>
<feature type="compositionally biased region" description="Pro residues" evidence="1">
    <location>
        <begin position="99"/>
        <end position="115"/>
    </location>
</feature>
<gene>
    <name evidence="3" type="ORF">Bca52824_021880</name>
</gene>
<evidence type="ECO:0000256" key="1">
    <source>
        <dbReference type="SAM" id="MobiDB-lite"/>
    </source>
</evidence>